<comment type="subcellular location">
    <subcellularLocation>
        <location evidence="1">Cell membrane</location>
        <topology evidence="1">Single-pass membrane protein</topology>
    </subcellularLocation>
    <subcellularLocation>
        <location evidence="7">Cell membrane</location>
        <topology evidence="7">Single-pass type II membrane protein</topology>
    </subcellularLocation>
</comment>
<evidence type="ECO:0000256" key="3">
    <source>
        <dbReference type="ARBA" id="ARBA00022475"/>
    </source>
</evidence>
<organism evidence="8 9">
    <name type="scientific">Sphingopyxis terrae subsp. ummariensis</name>
    <dbReference type="NCBI Taxonomy" id="429001"/>
    <lineage>
        <taxon>Bacteria</taxon>
        <taxon>Pseudomonadati</taxon>
        <taxon>Pseudomonadota</taxon>
        <taxon>Alphaproteobacteria</taxon>
        <taxon>Sphingomonadales</taxon>
        <taxon>Sphingomonadaceae</taxon>
        <taxon>Sphingopyxis</taxon>
    </lineage>
</organism>
<name>A0A1Y6FWG7_9SPHN</name>
<keyword evidence="3" id="KW-1003">Cell membrane</keyword>
<keyword evidence="4 7" id="KW-0812">Transmembrane</keyword>
<evidence type="ECO:0000256" key="2">
    <source>
        <dbReference type="ARBA" id="ARBA00005811"/>
    </source>
</evidence>
<dbReference type="PANTHER" id="PTHR30558:SF7">
    <property type="entry name" value="TOL-PAL SYSTEM PROTEIN TOLR"/>
    <property type="match status" value="1"/>
</dbReference>
<dbReference type="Pfam" id="PF02472">
    <property type="entry name" value="ExbD"/>
    <property type="match status" value="1"/>
</dbReference>
<evidence type="ECO:0000256" key="4">
    <source>
        <dbReference type="ARBA" id="ARBA00022692"/>
    </source>
</evidence>
<dbReference type="PANTHER" id="PTHR30558">
    <property type="entry name" value="EXBD MEMBRANE COMPONENT OF PMF-DRIVEN MACROMOLECULE IMPORT SYSTEM"/>
    <property type="match status" value="1"/>
</dbReference>
<accession>A0A1Y6FWG7</accession>
<evidence type="ECO:0000256" key="7">
    <source>
        <dbReference type="RuleBase" id="RU003879"/>
    </source>
</evidence>
<comment type="similarity">
    <text evidence="2 7">Belongs to the ExbD/TolR family.</text>
</comment>
<keyword evidence="9" id="KW-1185">Reference proteome</keyword>
<protein>
    <submittedName>
        <fullName evidence="8">Biopolymer transport protein ExbD</fullName>
    </submittedName>
</protein>
<dbReference type="GO" id="GO:0005886">
    <property type="term" value="C:plasma membrane"/>
    <property type="evidence" value="ECO:0007669"/>
    <property type="project" value="UniProtKB-SubCell"/>
</dbReference>
<dbReference type="Proteomes" id="UP000194469">
    <property type="component" value="Unassembled WGS sequence"/>
</dbReference>
<reference evidence="9" key="1">
    <citation type="submission" date="2017-04" db="EMBL/GenBank/DDBJ databases">
        <authorList>
            <person name="Varghese N."/>
            <person name="Submissions S."/>
        </authorList>
    </citation>
    <scope>NUCLEOTIDE SEQUENCE [LARGE SCALE GENOMIC DNA]</scope>
    <source>
        <strain evidence="9">UI2</strain>
    </source>
</reference>
<dbReference type="InterPro" id="IPR003400">
    <property type="entry name" value="ExbD"/>
</dbReference>
<dbReference type="AlphaFoldDB" id="A0A1Y6FWG7"/>
<gene>
    <name evidence="8" type="ORF">SAMN06295984_2553</name>
</gene>
<dbReference type="Gene3D" id="3.30.420.270">
    <property type="match status" value="1"/>
</dbReference>
<dbReference type="GO" id="GO:0022857">
    <property type="term" value="F:transmembrane transporter activity"/>
    <property type="evidence" value="ECO:0007669"/>
    <property type="project" value="InterPro"/>
</dbReference>
<evidence type="ECO:0000313" key="9">
    <source>
        <dbReference type="Proteomes" id="UP000194469"/>
    </source>
</evidence>
<evidence type="ECO:0000256" key="6">
    <source>
        <dbReference type="ARBA" id="ARBA00023136"/>
    </source>
</evidence>
<dbReference type="GO" id="GO:0015031">
    <property type="term" value="P:protein transport"/>
    <property type="evidence" value="ECO:0007669"/>
    <property type="project" value="UniProtKB-KW"/>
</dbReference>
<keyword evidence="6" id="KW-0472">Membrane</keyword>
<keyword evidence="7" id="KW-0653">Protein transport</keyword>
<dbReference type="EMBL" id="FXWL01000002">
    <property type="protein sequence ID" value="SMQ77142.1"/>
    <property type="molecule type" value="Genomic_DNA"/>
</dbReference>
<evidence type="ECO:0000313" key="8">
    <source>
        <dbReference type="EMBL" id="SMQ77142.1"/>
    </source>
</evidence>
<sequence length="168" mass="18291">MNGWASDKAGALAREGEVLALSMTGRDRMRRRRSIFRADPNGSPDINTTPLIDVMLVMLVMFVITIPPPTHKVDVTLPAGPAPFEVRDENRVSIDTSDIIRWNGNAVDLAELGQLVKAASERAVPATLLFEPDAQARYLRVDQAIGAIRRNGGSKIAFPGIQRYGGLV</sequence>
<evidence type="ECO:0000256" key="1">
    <source>
        <dbReference type="ARBA" id="ARBA00004162"/>
    </source>
</evidence>
<evidence type="ECO:0000256" key="5">
    <source>
        <dbReference type="ARBA" id="ARBA00022989"/>
    </source>
</evidence>
<keyword evidence="7" id="KW-0813">Transport</keyword>
<proteinExistence type="inferred from homology"/>
<keyword evidence="5" id="KW-1133">Transmembrane helix</keyword>